<evidence type="ECO:0000256" key="12">
    <source>
        <dbReference type="PIRSR" id="PIRSR000178-1"/>
    </source>
</evidence>
<keyword evidence="10 13" id="KW-0472">Membrane</keyword>
<gene>
    <name evidence="14" type="ORF">A7P85_09865</name>
</gene>
<dbReference type="EMBL" id="LXSF01000012">
    <property type="protein sequence ID" value="OAM15470.1"/>
    <property type="molecule type" value="Genomic_DNA"/>
</dbReference>
<evidence type="ECO:0000256" key="11">
    <source>
        <dbReference type="ARBA" id="ARBA00025912"/>
    </source>
</evidence>
<evidence type="ECO:0000256" key="13">
    <source>
        <dbReference type="SAM" id="Phobius"/>
    </source>
</evidence>
<comment type="subunit">
    <text evidence="11">Part of an enzyme complex containing four subunits: a flavoprotein, an iron-sulfur protein, plus two membrane-anchoring proteins, SdhC and SdhD. The complex can form homotrimers.</text>
</comment>
<evidence type="ECO:0000256" key="9">
    <source>
        <dbReference type="ARBA" id="ARBA00023004"/>
    </source>
</evidence>
<dbReference type="GO" id="GO:0005886">
    <property type="term" value="C:plasma membrane"/>
    <property type="evidence" value="ECO:0007669"/>
    <property type="project" value="TreeGrafter"/>
</dbReference>
<dbReference type="GO" id="GO:0006099">
    <property type="term" value="P:tricarboxylic acid cycle"/>
    <property type="evidence" value="ECO:0007669"/>
    <property type="project" value="InterPro"/>
</dbReference>
<evidence type="ECO:0000256" key="2">
    <source>
        <dbReference type="ARBA" id="ARBA00004141"/>
    </source>
</evidence>
<keyword evidence="5 12" id="KW-0349">Heme</keyword>
<keyword evidence="8 13" id="KW-1133">Transmembrane helix</keyword>
<dbReference type="PANTHER" id="PTHR10978:SF5">
    <property type="entry name" value="SUCCINATE DEHYDROGENASE CYTOCHROME B560 SUBUNIT, MITOCHONDRIAL"/>
    <property type="match status" value="1"/>
</dbReference>
<dbReference type="InterPro" id="IPR034804">
    <property type="entry name" value="SQR/QFR_C/D"/>
</dbReference>
<evidence type="ECO:0000256" key="6">
    <source>
        <dbReference type="ARBA" id="ARBA00022692"/>
    </source>
</evidence>
<keyword evidence="7 12" id="KW-0479">Metal-binding</keyword>
<dbReference type="PANTHER" id="PTHR10978">
    <property type="entry name" value="SUCCINATE DEHYDROGENASE CYTOCHROME B560 SUBUNIT"/>
    <property type="match status" value="1"/>
</dbReference>
<evidence type="ECO:0000256" key="1">
    <source>
        <dbReference type="ARBA" id="ARBA00004050"/>
    </source>
</evidence>
<comment type="subcellular location">
    <subcellularLocation>
        <location evidence="2">Membrane</location>
        <topology evidence="2">Multi-pass membrane protein</topology>
    </subcellularLocation>
</comment>
<evidence type="ECO:0000256" key="4">
    <source>
        <dbReference type="ARBA" id="ARBA00020076"/>
    </source>
</evidence>
<evidence type="ECO:0000256" key="3">
    <source>
        <dbReference type="ARBA" id="ARBA00007244"/>
    </source>
</evidence>
<evidence type="ECO:0000256" key="7">
    <source>
        <dbReference type="ARBA" id="ARBA00022723"/>
    </source>
</evidence>
<proteinExistence type="inferred from homology"/>
<dbReference type="InterPro" id="IPR018495">
    <property type="entry name" value="Succ_DH_cyt_bsu_CS"/>
</dbReference>
<sequence>MRTTNRPIFLDIISIRLPIPGIVSILHRISGVLLFISLPLLLWLLAGTLDNAAAFESYHAFVAHPLVKIGLIGLLWAYLHHFFAGIRFLFLDAHKGLGLNTARTTAKTVMALALICTAILGVWLW</sequence>
<keyword evidence="6 13" id="KW-0812">Transmembrane</keyword>
<comment type="similarity">
    <text evidence="3">Belongs to the cytochrome b560 family.</text>
</comment>
<feature type="binding site" description="axial binding residue" evidence="12">
    <location>
        <position position="81"/>
    </location>
    <ligand>
        <name>heme</name>
        <dbReference type="ChEBI" id="CHEBI:30413"/>
        <note>ligand shared with second transmembrane subunit</note>
    </ligand>
    <ligandPart>
        <name>Fe</name>
        <dbReference type="ChEBI" id="CHEBI:18248"/>
    </ligandPart>
</feature>
<reference evidence="15" key="1">
    <citation type="submission" date="2016-05" db="EMBL/GenBank/DDBJ databases">
        <title>Draft genome of Corynebacterium afermentans subsp. afermentans LCDC 88199T.</title>
        <authorList>
            <person name="Bernier A.-M."/>
            <person name="Bernard K."/>
        </authorList>
    </citation>
    <scope>NUCLEOTIDE SEQUENCE [LARGE SCALE GENOMIC DNA]</scope>
    <source>
        <strain evidence="15">NML01-0328</strain>
    </source>
</reference>
<dbReference type="NCBIfam" id="TIGR02970">
    <property type="entry name" value="succ_dehyd_cytB"/>
    <property type="match status" value="1"/>
</dbReference>
<dbReference type="PIRSF" id="PIRSF000178">
    <property type="entry name" value="SDH_cyt_b560"/>
    <property type="match status" value="1"/>
</dbReference>
<evidence type="ECO:0000313" key="14">
    <source>
        <dbReference type="EMBL" id="OAM15470.1"/>
    </source>
</evidence>
<protein>
    <recommendedName>
        <fullName evidence="4">Succinate dehydrogenase cytochrome b556 subunit</fullName>
    </recommendedName>
</protein>
<dbReference type="SUPFAM" id="SSF81343">
    <property type="entry name" value="Fumarate reductase respiratory complex transmembrane subunits"/>
    <property type="match status" value="1"/>
</dbReference>
<evidence type="ECO:0000256" key="5">
    <source>
        <dbReference type="ARBA" id="ARBA00022617"/>
    </source>
</evidence>
<evidence type="ECO:0000256" key="8">
    <source>
        <dbReference type="ARBA" id="ARBA00022989"/>
    </source>
</evidence>
<dbReference type="InterPro" id="IPR000701">
    <property type="entry name" value="SuccDH_FuR_B_TM-su"/>
</dbReference>
<dbReference type="RefSeq" id="WP_064084756.1">
    <property type="nucleotide sequence ID" value="NZ_LXSF01000012.1"/>
</dbReference>
<evidence type="ECO:0000313" key="15">
    <source>
        <dbReference type="Proteomes" id="UP000078003"/>
    </source>
</evidence>
<feature type="transmembrane region" description="Helical" evidence="13">
    <location>
        <begin position="21"/>
        <end position="46"/>
    </location>
</feature>
<dbReference type="GO" id="GO:0046872">
    <property type="term" value="F:metal ion binding"/>
    <property type="evidence" value="ECO:0007669"/>
    <property type="project" value="UniProtKB-KW"/>
</dbReference>
<dbReference type="PROSITE" id="PS01000">
    <property type="entry name" value="SDH_CYT_1"/>
    <property type="match status" value="1"/>
</dbReference>
<organism evidence="14 15">
    <name type="scientific">Eikenella corrodens</name>
    <dbReference type="NCBI Taxonomy" id="539"/>
    <lineage>
        <taxon>Bacteria</taxon>
        <taxon>Pseudomonadati</taxon>
        <taxon>Pseudomonadota</taxon>
        <taxon>Betaproteobacteria</taxon>
        <taxon>Neisseriales</taxon>
        <taxon>Neisseriaceae</taxon>
        <taxon>Eikenella</taxon>
    </lineage>
</organism>
<evidence type="ECO:0000256" key="10">
    <source>
        <dbReference type="ARBA" id="ARBA00023136"/>
    </source>
</evidence>
<feature type="transmembrane region" description="Helical" evidence="13">
    <location>
        <begin position="102"/>
        <end position="124"/>
    </location>
</feature>
<comment type="cofactor">
    <cofactor evidence="12">
        <name>heme</name>
        <dbReference type="ChEBI" id="CHEBI:30413"/>
    </cofactor>
    <text evidence="12">The heme is bound between the two transmembrane subunits.</text>
</comment>
<comment type="function">
    <text evidence="1">Membrane-anchoring subunit of succinate dehydrogenase (SDH).</text>
</comment>
<feature type="transmembrane region" description="Helical" evidence="13">
    <location>
        <begin position="66"/>
        <end position="90"/>
    </location>
</feature>
<dbReference type="Pfam" id="PF01127">
    <property type="entry name" value="Sdh_cyt"/>
    <property type="match status" value="1"/>
</dbReference>
<name>A0A1A9RBJ0_EIKCO</name>
<dbReference type="GO" id="GO:0009055">
    <property type="term" value="F:electron transfer activity"/>
    <property type="evidence" value="ECO:0007669"/>
    <property type="project" value="InterPro"/>
</dbReference>
<comment type="caution">
    <text evidence="14">The sequence shown here is derived from an EMBL/GenBank/DDBJ whole genome shotgun (WGS) entry which is preliminary data.</text>
</comment>
<keyword evidence="9 12" id="KW-0408">Iron</keyword>
<accession>A0A1A9RBJ0</accession>
<dbReference type="Gene3D" id="1.20.1300.10">
    <property type="entry name" value="Fumarate reductase/succinate dehydrogenase, transmembrane subunit"/>
    <property type="match status" value="1"/>
</dbReference>
<dbReference type="Proteomes" id="UP000078003">
    <property type="component" value="Unassembled WGS sequence"/>
</dbReference>
<dbReference type="AlphaFoldDB" id="A0A1A9RBJ0"/>
<dbReference type="InterPro" id="IPR014314">
    <property type="entry name" value="Succ_DH_cytb556"/>
</dbReference>
<dbReference type="CDD" id="cd03499">
    <property type="entry name" value="SQR_TypeC_SdhC"/>
    <property type="match status" value="1"/>
</dbReference>